<evidence type="ECO:0000256" key="1">
    <source>
        <dbReference type="SAM" id="MobiDB-lite"/>
    </source>
</evidence>
<dbReference type="Pfam" id="PF13340">
    <property type="entry name" value="DUF4096"/>
    <property type="match status" value="1"/>
</dbReference>
<evidence type="ECO:0000313" key="4">
    <source>
        <dbReference type="EMBL" id="WNM37952.1"/>
    </source>
</evidence>
<feature type="domain" description="Insertion element IS402-like" evidence="3">
    <location>
        <begin position="20"/>
        <end position="99"/>
    </location>
</feature>
<dbReference type="PANTHER" id="PTHR30007:SF1">
    <property type="entry name" value="BLR1914 PROTEIN"/>
    <property type="match status" value="1"/>
</dbReference>
<feature type="domain" description="Transposase IS4-like" evidence="2">
    <location>
        <begin position="114"/>
        <end position="274"/>
    </location>
</feature>
<gene>
    <name evidence="4" type="ORF">RMN56_22810</name>
</gene>
<organism evidence="4 5">
    <name type="scientific">Micromonospora halotolerans</name>
    <dbReference type="NCBI Taxonomy" id="709879"/>
    <lineage>
        <taxon>Bacteria</taxon>
        <taxon>Bacillati</taxon>
        <taxon>Actinomycetota</taxon>
        <taxon>Actinomycetes</taxon>
        <taxon>Micromonosporales</taxon>
        <taxon>Micromonosporaceae</taxon>
        <taxon>Micromonospora</taxon>
    </lineage>
</organism>
<proteinExistence type="predicted"/>
<dbReference type="PANTHER" id="PTHR30007">
    <property type="entry name" value="PHP DOMAIN PROTEIN"/>
    <property type="match status" value="1"/>
</dbReference>
<name>A0ABY9ZRN9_9ACTN</name>
<protein>
    <submittedName>
        <fullName evidence="4">IS5 family transposase</fullName>
    </submittedName>
</protein>
<reference evidence="4 5" key="1">
    <citation type="submission" date="2023-09" db="EMBL/GenBank/DDBJ databases">
        <title>Micromonospora halotolerans DSM 45598 genome sequence.</title>
        <authorList>
            <person name="Mo P."/>
        </authorList>
    </citation>
    <scope>NUCLEOTIDE SEQUENCE [LARGE SCALE GENOMIC DNA]</scope>
    <source>
        <strain evidence="4 5">DSM 45598</strain>
    </source>
</reference>
<dbReference type="InterPro" id="IPR002559">
    <property type="entry name" value="Transposase_11"/>
</dbReference>
<keyword evidence="5" id="KW-1185">Reference proteome</keyword>
<dbReference type="NCBIfam" id="NF033580">
    <property type="entry name" value="transpos_IS5_3"/>
    <property type="match status" value="1"/>
</dbReference>
<dbReference type="InterPro" id="IPR025161">
    <property type="entry name" value="IS402-like_dom"/>
</dbReference>
<dbReference type="Pfam" id="PF01609">
    <property type="entry name" value="DDE_Tnp_1"/>
    <property type="match status" value="1"/>
</dbReference>
<sequence>MEDRLECSAVRRGEQPPWIVSDELWAEIEPLLPPRPPRRHRFPGRKPLDDRKVLCGILFVLYTAIPWEYLPQELGFGSGMTCWRRLRDWNDAGVWQRLHEVLLGKLRAADQLDMSRAVIDGSHVRALKGGPKTGPSPVDRRRSGSKHHVITDAGGIPLAVSLTGGNRHDVTQLMPLVDKIPPIRGIRGQPRQRPKRLYADRGYDYDCYRRDLRAKGITPIIARRGVAHGPGLGTRRWVIEQTIALLHWFRRLRIRWEVRDDIHEAFLTLACAIICWRRLQRSNS</sequence>
<feature type="region of interest" description="Disordered" evidence="1">
    <location>
        <begin position="125"/>
        <end position="147"/>
    </location>
</feature>
<dbReference type="Proteomes" id="UP001303001">
    <property type="component" value="Chromosome"/>
</dbReference>
<dbReference type="EMBL" id="CP134876">
    <property type="protein sequence ID" value="WNM37952.1"/>
    <property type="molecule type" value="Genomic_DNA"/>
</dbReference>
<accession>A0ABY9ZRN9</accession>
<evidence type="ECO:0000259" key="2">
    <source>
        <dbReference type="Pfam" id="PF01609"/>
    </source>
</evidence>
<evidence type="ECO:0000313" key="5">
    <source>
        <dbReference type="Proteomes" id="UP001303001"/>
    </source>
</evidence>
<dbReference type="RefSeq" id="WP_313719554.1">
    <property type="nucleotide sequence ID" value="NZ_CP134876.1"/>
</dbReference>
<evidence type="ECO:0000259" key="3">
    <source>
        <dbReference type="Pfam" id="PF13340"/>
    </source>
</evidence>